<organism evidence="5 6">
    <name type="scientific">Butyricimonas faecihominis</name>
    <dbReference type="NCBI Taxonomy" id="1472416"/>
    <lineage>
        <taxon>Bacteria</taxon>
        <taxon>Pseudomonadati</taxon>
        <taxon>Bacteroidota</taxon>
        <taxon>Bacteroidia</taxon>
        <taxon>Bacteroidales</taxon>
        <taxon>Odoribacteraceae</taxon>
        <taxon>Butyricimonas</taxon>
    </lineage>
</organism>
<keyword evidence="6" id="KW-1185">Reference proteome</keyword>
<evidence type="ECO:0000259" key="3">
    <source>
        <dbReference type="Pfam" id="PF17148"/>
    </source>
</evidence>
<dbReference type="GeneID" id="93102006"/>
<proteinExistence type="predicted"/>
<keyword evidence="1" id="KW-0732">Signal</keyword>
<dbReference type="Pfam" id="PF17148">
    <property type="entry name" value="DUF5117"/>
    <property type="match status" value="1"/>
</dbReference>
<sequence length="830" mass="94965">MKIVCKLIALFICYWGMCAPMVSAQEKESVETDTTQQKKGLPEISEFIKPEAVVHKGMFNVYEQDDKYYMEISDAMMEREFVTMVSIIKGSEMPKPTPTQMYGYAGDALSHTIISFEKGPKDKIFLKKPSYGYAVTDTTMGVYQAVKNSTLIPVLYVFDVKAKSENSVLIDMTAALTGDNDIFSLKASARKLGLGGFQADRSYMTKTSCFKNNIIFRSVKSYAAGSRSLPPSPANPKGGSEPTPPTRWEIGVSIALLPEEPMRPRFEDIRVGYFTNMKSDMGANPYKAERTYLVSRWRLEPKPEDMEKYKRGELVEPVKPIVFYIDRNTPKFLQPYFVEAVNLWQPVFEKIGFKNAIIGKMAPTPEEDPDFSMEDVRYSVISYKASLVPNAYGPHMADPRSGEILCSHIGIFHNVMEMVQQWYFCQAAASDPRVRQCPMPENVVGDVMRFVVAHEVGHTLGLRHNFGASSLYPVEKLRDKEYVKKNGHTASIMDYARMNYIAQPEDHIDVKDLIPRIGIYDEFAIEWGYRYFPGMDLKEETEYLRNWVTQKYKEEPKCMFGTELDMSDPRFQNEDLGDNSMKAGEYGIKNLKLIMNNLEGWTKGDDDDATYLKMMYNGVLNQYMYFISHVLKNVGGRYSEMPLRSNGKAESRMVEKERQQEAMEFLTKHVFTSPEWLFEKRIVGLSGIDKLRTQGNIQRFVIQNLLPKTAFLSSCMDLYGREGNYTPEDYFNDLENGIFSDLKNGEAIPAYRRDLQMEYLRQVMAITQYSEVRKTSNLLTLFTLQLENIAKTAEAYKMKAPDKASEMHAETIVKTVEAWLNGEKSGLYLK</sequence>
<dbReference type="InterPro" id="IPR033428">
    <property type="entry name" value="DUF5118"/>
</dbReference>
<reference evidence="5 6" key="1">
    <citation type="submission" date="2020-08" db="EMBL/GenBank/DDBJ databases">
        <title>Genomic Encyclopedia of Type Strains, Phase IV (KMG-IV): sequencing the most valuable type-strain genomes for metagenomic binning, comparative biology and taxonomic classification.</title>
        <authorList>
            <person name="Goeker M."/>
        </authorList>
    </citation>
    <scope>NUCLEOTIDE SEQUENCE [LARGE SCALE GENOMIC DNA]</scope>
    <source>
        <strain evidence="5 6">DSM 105721</strain>
    </source>
</reference>
<dbReference type="InterPro" id="IPR033413">
    <property type="entry name" value="DUF5117"/>
</dbReference>
<protein>
    <recommendedName>
        <fullName evidence="7">Zinc-dependent metalloprotease</fullName>
    </recommendedName>
</protein>
<dbReference type="SUPFAM" id="SSF55486">
    <property type="entry name" value="Metalloproteases ('zincins'), catalytic domain"/>
    <property type="match status" value="1"/>
</dbReference>
<dbReference type="Pfam" id="PF16313">
    <property type="entry name" value="DUF4953"/>
    <property type="match status" value="1"/>
</dbReference>
<dbReference type="OrthoDB" id="9776599at2"/>
<feature type="domain" description="DUF5118" evidence="4">
    <location>
        <begin position="42"/>
        <end position="89"/>
    </location>
</feature>
<dbReference type="GO" id="GO:0008237">
    <property type="term" value="F:metallopeptidase activity"/>
    <property type="evidence" value="ECO:0007669"/>
    <property type="project" value="InterPro"/>
</dbReference>
<dbReference type="Gene3D" id="3.40.390.10">
    <property type="entry name" value="Collagenase (Catalytic Domain)"/>
    <property type="match status" value="1"/>
</dbReference>
<evidence type="ECO:0000256" key="1">
    <source>
        <dbReference type="SAM" id="SignalP"/>
    </source>
</evidence>
<dbReference type="CDD" id="cd04276">
    <property type="entry name" value="ZnMc_MMP_like_2"/>
    <property type="match status" value="1"/>
</dbReference>
<dbReference type="InterPro" id="IPR024079">
    <property type="entry name" value="MetalloPept_cat_dom_sf"/>
</dbReference>
<feature type="chain" id="PRO_5031422746" description="Zinc-dependent metalloprotease" evidence="1">
    <location>
        <begin position="25"/>
        <end position="830"/>
    </location>
</feature>
<evidence type="ECO:0000259" key="2">
    <source>
        <dbReference type="Pfam" id="PF16313"/>
    </source>
</evidence>
<dbReference type="InterPro" id="IPR034032">
    <property type="entry name" value="Zn_MMP-like_bac"/>
</dbReference>
<evidence type="ECO:0000259" key="4">
    <source>
        <dbReference type="Pfam" id="PF17162"/>
    </source>
</evidence>
<dbReference type="PANTHER" id="PTHR38478:SF1">
    <property type="entry name" value="ZINC DEPENDENT METALLOPROTEASE DOMAIN LIPOPROTEIN"/>
    <property type="match status" value="1"/>
</dbReference>
<evidence type="ECO:0000313" key="6">
    <source>
        <dbReference type="Proteomes" id="UP000546007"/>
    </source>
</evidence>
<feature type="domain" description="DUF5117" evidence="3">
    <location>
        <begin position="106"/>
        <end position="302"/>
    </location>
</feature>
<feature type="domain" description="EcxA zinc-binding" evidence="2">
    <location>
        <begin position="438"/>
        <end position="743"/>
    </location>
</feature>
<feature type="signal peptide" evidence="1">
    <location>
        <begin position="1"/>
        <end position="24"/>
    </location>
</feature>
<comment type="caution">
    <text evidence="5">The sequence shown here is derived from an EMBL/GenBank/DDBJ whole genome shotgun (WGS) entry which is preliminary data.</text>
</comment>
<name>A0A7W6HXV2_9BACT</name>
<dbReference type="EMBL" id="JACIES010000005">
    <property type="protein sequence ID" value="MBB4026354.1"/>
    <property type="molecule type" value="Genomic_DNA"/>
</dbReference>
<dbReference type="PANTHER" id="PTHR38478">
    <property type="entry name" value="PEPTIDASE M1A AND M12B"/>
    <property type="match status" value="1"/>
</dbReference>
<accession>A0A7W6HXV2</accession>
<evidence type="ECO:0008006" key="7">
    <source>
        <dbReference type="Google" id="ProtNLM"/>
    </source>
</evidence>
<dbReference type="RefSeq" id="WP_124316415.1">
    <property type="nucleotide sequence ID" value="NZ_AP028155.1"/>
</dbReference>
<evidence type="ECO:0000313" key="5">
    <source>
        <dbReference type="EMBL" id="MBB4026354.1"/>
    </source>
</evidence>
<dbReference type="AlphaFoldDB" id="A0A7W6HXV2"/>
<dbReference type="Pfam" id="PF17162">
    <property type="entry name" value="DUF5118"/>
    <property type="match status" value="1"/>
</dbReference>
<gene>
    <name evidence="5" type="ORF">GGR14_002148</name>
</gene>
<dbReference type="InterPro" id="IPR032534">
    <property type="entry name" value="EcxA_zinc-bd"/>
</dbReference>
<dbReference type="Proteomes" id="UP000546007">
    <property type="component" value="Unassembled WGS sequence"/>
</dbReference>